<dbReference type="KEGG" id="mmak:MMKA1_07410"/>
<keyword evidence="3" id="KW-0813">Transport</keyword>
<dbReference type="Proteomes" id="UP000264208">
    <property type="component" value="Chromosome"/>
</dbReference>
<organism evidence="8 9">
    <name type="scientific">Methanococcus maripaludis KA1</name>
    <dbReference type="NCBI Taxonomy" id="637914"/>
    <lineage>
        <taxon>Archaea</taxon>
        <taxon>Methanobacteriati</taxon>
        <taxon>Methanobacteriota</taxon>
        <taxon>Methanomada group</taxon>
        <taxon>Methanococci</taxon>
        <taxon>Methanococcales</taxon>
        <taxon>Methanococcaceae</taxon>
        <taxon>Methanococcus</taxon>
    </lineage>
</organism>
<dbReference type="InterPro" id="IPR045018">
    <property type="entry name" value="Azg-like"/>
</dbReference>
<name>A0A2Z5PGQ5_METMI</name>
<evidence type="ECO:0000256" key="4">
    <source>
        <dbReference type="ARBA" id="ARBA00022692"/>
    </source>
</evidence>
<gene>
    <name evidence="8" type="ORF">MMKA1_07410</name>
</gene>
<comment type="similarity">
    <text evidence="2">Belongs to the nucleobase:cation symporter-2 (NCS2) (TC 2.A.40) family. Azg-like subfamily.</text>
</comment>
<evidence type="ECO:0000256" key="7">
    <source>
        <dbReference type="SAM" id="Phobius"/>
    </source>
</evidence>
<evidence type="ECO:0000256" key="2">
    <source>
        <dbReference type="ARBA" id="ARBA00005697"/>
    </source>
</evidence>
<reference evidence="8 9" key="1">
    <citation type="submission" date="2009-06" db="EMBL/GenBank/DDBJ databases">
        <title>Molecular Evidence for Microbiologically Influenced Corrosion from genome of Methanogen.</title>
        <authorList>
            <person name="Ito N."/>
            <person name="Tsurumaru H."/>
            <person name="Shimizu A."/>
            <person name="Harada T."/>
            <person name="Hosoyama A."/>
            <person name="Horikawa H."/>
            <person name="Wakai S."/>
            <person name="Sasaki K."/>
            <person name="Nishijima K."/>
            <person name="Ataku H."/>
            <person name="Yamazaki J."/>
            <person name="Mise M."/>
            <person name="Yamazaki S."/>
            <person name="Tanikawa S."/>
            <person name="Harayama S."/>
            <person name="Fujita N."/>
        </authorList>
    </citation>
    <scope>NUCLEOTIDE SEQUENCE [LARGE SCALE GENOMIC DNA]</scope>
    <source>
        <strain evidence="9">KA1 ( NBRC 102054)</strain>
    </source>
</reference>
<dbReference type="Pfam" id="PF00860">
    <property type="entry name" value="Xan_ur_permease"/>
    <property type="match status" value="1"/>
</dbReference>
<feature type="transmembrane region" description="Helical" evidence="7">
    <location>
        <begin position="103"/>
        <end position="122"/>
    </location>
</feature>
<dbReference type="GO" id="GO:0005886">
    <property type="term" value="C:plasma membrane"/>
    <property type="evidence" value="ECO:0007669"/>
    <property type="project" value="TreeGrafter"/>
</dbReference>
<evidence type="ECO:0000256" key="1">
    <source>
        <dbReference type="ARBA" id="ARBA00004127"/>
    </source>
</evidence>
<feature type="transmembrane region" description="Helical" evidence="7">
    <location>
        <begin position="50"/>
        <end position="71"/>
    </location>
</feature>
<evidence type="ECO:0000313" key="8">
    <source>
        <dbReference type="EMBL" id="BAP60858.1"/>
    </source>
</evidence>
<sequence length="234" mass="24450">MANFLARYFGFEEHKTNFKVETMAGVTTFMTMAYIIFVNPSILSLAGMDFGAVMVATCISAALGTFIMGVYAKYPFALAPGMGLNAFFTFGVVMGMGLSWQTALGAVFISGILFILLTLTKIRTWIFDAIPDALKYGTAVGIGLFIAFIGLKSAGVIVANEATLVGLGNVLSPATFLALFGLFATAAMMARKVTGAILWGIILTAVIGMGLGVSALPAGLVAMPPSLAPTLMLL</sequence>
<protein>
    <submittedName>
        <fullName evidence="8">Xanthine/uracil/vitamin C permease</fullName>
    </submittedName>
</protein>
<feature type="transmembrane region" description="Helical" evidence="7">
    <location>
        <begin position="134"/>
        <end position="158"/>
    </location>
</feature>
<comment type="subcellular location">
    <subcellularLocation>
        <location evidence="1">Endomembrane system</location>
        <topology evidence="1">Multi-pass membrane protein</topology>
    </subcellularLocation>
</comment>
<keyword evidence="5 7" id="KW-1133">Transmembrane helix</keyword>
<keyword evidence="6 7" id="KW-0472">Membrane</keyword>
<evidence type="ECO:0000256" key="6">
    <source>
        <dbReference type="ARBA" id="ARBA00023136"/>
    </source>
</evidence>
<feature type="transmembrane region" description="Helical" evidence="7">
    <location>
        <begin position="20"/>
        <end position="38"/>
    </location>
</feature>
<keyword evidence="4 7" id="KW-0812">Transmembrane</keyword>
<dbReference type="GO" id="GO:0012505">
    <property type="term" value="C:endomembrane system"/>
    <property type="evidence" value="ECO:0007669"/>
    <property type="project" value="UniProtKB-SubCell"/>
</dbReference>
<proteinExistence type="inferred from homology"/>
<dbReference type="AlphaFoldDB" id="A0A2Z5PGQ5"/>
<dbReference type="PANTHER" id="PTHR43337">
    <property type="entry name" value="XANTHINE/URACIL PERMEASE C887.17-RELATED"/>
    <property type="match status" value="1"/>
</dbReference>
<dbReference type="PANTHER" id="PTHR43337:SF1">
    <property type="entry name" value="XANTHINE_URACIL PERMEASE C887.17-RELATED"/>
    <property type="match status" value="1"/>
</dbReference>
<evidence type="ECO:0000256" key="3">
    <source>
        <dbReference type="ARBA" id="ARBA00022448"/>
    </source>
</evidence>
<dbReference type="InterPro" id="IPR006043">
    <property type="entry name" value="NCS2"/>
</dbReference>
<accession>A0A2Z5PGQ5</accession>
<evidence type="ECO:0000313" key="9">
    <source>
        <dbReference type="Proteomes" id="UP000264208"/>
    </source>
</evidence>
<feature type="transmembrane region" description="Helical" evidence="7">
    <location>
        <begin position="78"/>
        <end position="97"/>
    </location>
</feature>
<dbReference type="EMBL" id="AP011526">
    <property type="protein sequence ID" value="BAP60858.1"/>
    <property type="molecule type" value="Genomic_DNA"/>
</dbReference>
<dbReference type="GO" id="GO:0005345">
    <property type="term" value="F:purine nucleobase transmembrane transporter activity"/>
    <property type="evidence" value="ECO:0007669"/>
    <property type="project" value="TreeGrafter"/>
</dbReference>
<evidence type="ECO:0000256" key="5">
    <source>
        <dbReference type="ARBA" id="ARBA00022989"/>
    </source>
</evidence>
<feature type="transmembrane region" description="Helical" evidence="7">
    <location>
        <begin position="170"/>
        <end position="190"/>
    </location>
</feature>
<feature type="transmembrane region" description="Helical" evidence="7">
    <location>
        <begin position="197"/>
        <end position="223"/>
    </location>
</feature>